<feature type="coiled-coil region" evidence="1">
    <location>
        <begin position="249"/>
        <end position="276"/>
    </location>
</feature>
<keyword evidence="1" id="KW-0175">Coiled coil</keyword>
<dbReference type="RefSeq" id="WP_367885330.1">
    <property type="nucleotide sequence ID" value="NZ_CP130612.1"/>
</dbReference>
<proteinExistence type="predicted"/>
<keyword evidence="2" id="KW-1133">Transmembrane helix</keyword>
<dbReference type="GO" id="GO:0016020">
    <property type="term" value="C:membrane"/>
    <property type="evidence" value="ECO:0007669"/>
    <property type="project" value="InterPro"/>
</dbReference>
<evidence type="ECO:0000313" key="4">
    <source>
        <dbReference type="EMBL" id="WKW15359.1"/>
    </source>
</evidence>
<accession>A0AA49JV74</accession>
<dbReference type="EMBL" id="CP130612">
    <property type="protein sequence ID" value="WKW12452.1"/>
    <property type="molecule type" value="Genomic_DNA"/>
</dbReference>
<dbReference type="InterPro" id="IPR050445">
    <property type="entry name" value="Bact_polysacc_biosynth/exp"/>
</dbReference>
<keyword evidence="2" id="KW-0472">Membrane</keyword>
<accession>A0AA49Q839</accession>
<dbReference type="PANTHER" id="PTHR32309:SF31">
    <property type="entry name" value="CAPSULAR EXOPOLYSACCHARIDE FAMILY"/>
    <property type="match status" value="1"/>
</dbReference>
<name>A0AA49JV74_9BACT</name>
<organism evidence="3">
    <name type="scientific">Pseudogemmatithrix spongiicola</name>
    <dbReference type="NCBI Taxonomy" id="3062599"/>
    <lineage>
        <taxon>Bacteria</taxon>
        <taxon>Pseudomonadati</taxon>
        <taxon>Gemmatimonadota</taxon>
        <taxon>Gemmatimonadia</taxon>
        <taxon>Gemmatimonadales</taxon>
        <taxon>Gemmatimonadaceae</taxon>
        <taxon>Pseudogemmatithrix</taxon>
    </lineage>
</organism>
<dbReference type="Proteomes" id="UP001229955">
    <property type="component" value="Chromosome"/>
</dbReference>
<dbReference type="KEGG" id="pspc:Strain318_001744"/>
<protein>
    <recommendedName>
        <fullName evidence="6">Tyrosine kinase G-rich domain-containing protein</fullName>
    </recommendedName>
</protein>
<dbReference type="AlphaFoldDB" id="A0AA49JV74"/>
<keyword evidence="2" id="KW-0812">Transmembrane</keyword>
<feature type="transmembrane region" description="Helical" evidence="2">
    <location>
        <begin position="429"/>
        <end position="449"/>
    </location>
</feature>
<dbReference type="GO" id="GO:0006508">
    <property type="term" value="P:proteolysis"/>
    <property type="evidence" value="ECO:0007669"/>
    <property type="project" value="InterPro"/>
</dbReference>
<sequence>MSTADIEFAEIGPALRRGIARIGIGLALGLLLALLVILFVPARFAGRAMLVVRTEASASSLIGQQLGAFADLAGGALGNAGDRMKTELSLLQSRALLADVVDSLRLQLRAGRTPGFRLDVPLPRDERFAPRKLDVGDARVTLVDREDAIDDLARRLDVKVVGGETVEIRYSGRDSLSAAAVPNLVAARYMERRRTVDRGLNQRRVEFLSAQSDSVRRALREAAGALRGAQEGGKVVSLELSERAEVEGRIAVQARLAETEAELAALERLIADVGTSDPRRLAGFPALLRSPAVNDLVSEMSRLGTERALLLADATARAPRVVAVDSALAQLRAQVMPLARTYADALVGQRDEFRQQLSASRARSATLPRAAESLLLREGEIEALGKLALAVEAQLLDARLAALGEGGDVRVIDPAVVPRRVSFPRPLPTLAIGLFVGLLLGTFAALAPLGSAGARAEA</sequence>
<keyword evidence="5" id="KW-1185">Reference proteome</keyword>
<evidence type="ECO:0008006" key="6">
    <source>
        <dbReference type="Google" id="ProtNLM"/>
    </source>
</evidence>
<evidence type="ECO:0000256" key="1">
    <source>
        <dbReference type="SAM" id="Coils"/>
    </source>
</evidence>
<evidence type="ECO:0000313" key="3">
    <source>
        <dbReference type="EMBL" id="WKW12452.1"/>
    </source>
</evidence>
<dbReference type="GO" id="GO:0004190">
    <property type="term" value="F:aspartic-type endopeptidase activity"/>
    <property type="evidence" value="ECO:0007669"/>
    <property type="project" value="InterPro"/>
</dbReference>
<feature type="transmembrane region" description="Helical" evidence="2">
    <location>
        <begin position="20"/>
        <end position="40"/>
    </location>
</feature>
<dbReference type="PANTHER" id="PTHR32309">
    <property type="entry name" value="TYROSINE-PROTEIN KINASE"/>
    <property type="match status" value="1"/>
</dbReference>
<dbReference type="EMBL" id="CP130613">
    <property type="protein sequence ID" value="WKW15359.1"/>
    <property type="molecule type" value="Genomic_DNA"/>
</dbReference>
<dbReference type="InterPro" id="IPR001872">
    <property type="entry name" value="Peptidase_A8"/>
</dbReference>
<evidence type="ECO:0000256" key="2">
    <source>
        <dbReference type="SAM" id="Phobius"/>
    </source>
</evidence>
<evidence type="ECO:0000313" key="5">
    <source>
        <dbReference type="Proteomes" id="UP001229955"/>
    </source>
</evidence>
<reference evidence="3" key="1">
    <citation type="submission" date="2023-07" db="EMBL/GenBank/DDBJ databases">
        <authorList>
            <person name="Haufschild T."/>
            <person name="Kallscheuer N."/>
            <person name="Hammer J."/>
            <person name="Kohn T."/>
            <person name="Kabuu M."/>
            <person name="Jogler M."/>
            <person name="Wohfarth N."/>
            <person name="Heuer A."/>
            <person name="Rohde M."/>
            <person name="van Teeseling M.C.F."/>
            <person name="Jogler C."/>
        </authorList>
    </citation>
    <scope>NUCLEOTIDE SEQUENCE</scope>
    <source>
        <strain evidence="3">Strain 138</strain>
        <strain evidence="4">Strain 318</strain>
    </source>
</reference>
<gene>
    <name evidence="3" type="ORF">Strain138_001745</name>
    <name evidence="4" type="ORF">Strain318_001744</name>
</gene>
<dbReference type="PROSITE" id="PS00855">
    <property type="entry name" value="SPASE_II"/>
    <property type="match status" value="1"/>
</dbReference>